<reference evidence="1" key="1">
    <citation type="submission" date="2022-07" db="EMBL/GenBank/DDBJ databases">
        <title>Bombella genomes.</title>
        <authorList>
            <person name="Harer L."/>
            <person name="Styblova S."/>
            <person name="Ehrmann M."/>
        </authorList>
    </citation>
    <scope>NUCLEOTIDE SEQUENCE</scope>
    <source>
        <strain evidence="1">TMW 2.2543</strain>
    </source>
</reference>
<name>A0ABT3WI80_9PROT</name>
<proteinExistence type="predicted"/>
<evidence type="ECO:0000313" key="1">
    <source>
        <dbReference type="EMBL" id="MCX5618805.1"/>
    </source>
</evidence>
<dbReference type="EMBL" id="JANIDY010000006">
    <property type="protein sequence ID" value="MCX5618805.1"/>
    <property type="molecule type" value="Genomic_DNA"/>
</dbReference>
<dbReference type="Proteomes" id="UP001165576">
    <property type="component" value="Unassembled WGS sequence"/>
</dbReference>
<keyword evidence="2" id="KW-1185">Reference proteome</keyword>
<organism evidence="1 2">
    <name type="scientific">Bombella pluederhausensis</name>
    <dbReference type="NCBI Taxonomy" id="2967336"/>
    <lineage>
        <taxon>Bacteria</taxon>
        <taxon>Pseudomonadati</taxon>
        <taxon>Pseudomonadota</taxon>
        <taxon>Alphaproteobacteria</taxon>
        <taxon>Acetobacterales</taxon>
        <taxon>Acetobacteraceae</taxon>
        <taxon>Bombella</taxon>
    </lineage>
</organism>
<sequence length="1415" mass="145845">MPSSAVLHVPATSLQTVIASIPAGGTLFVPNPSPSVHYLLETNPRYATFAGLYGSDYLLGRLGHSMGDYRFLGDSGFDTQYVQQQIVSATGQTFLGGSYQTANQQMQTLLDNASQQSDQLGLTFGAALTPDEQSKLTDNIVWYVPASVNGQTVLVPKLYLAPGKAKLANGGVISAGNELSLQGGSISNSGAISAGNSLSLVASQGDLVNDGGSISGGDVTLASLAGSIANDSQLRTTRIVGGTQQDLGQQGTITASGNARLNAAKDILFKGASLKAGGDATLVAGQGISLDALSARGAGGVSRRHFTQTGSFVRNTGSSVMGDGNVTLAALGGDISLAGSGVVAGKDAFLQAKGNLALKAVTDEDHSYSRIVKKGFLSKKTITTRNDSTTEIGSLVGANDNVLMSAGGDLSVKGTVNGGQNTTLTAGGSLSIDALRNTDASYYEKKKSGFSFHIGSRTSIGYGKTHITNTSDGVSWTASTVSAGKGDLTLHAQTLASITGSNLSAGHDISLDASSVAFKAVEQTLKQTQDRKQLFAGISAGLTSDSIVGQVEQSALAASKAQGKGSSLVTLMNGGQASYMLAQGADNLARVKSLDAMNMPLIGVEASLGFKKTVSHSAQDQSAVLGSSVTAGNRLSIVARGDHPDVADDGSISAIAAHLSAKDMSLDARKDISLQAGWDRANSYLTQKQTSASIGVKYELGGPQTGFGITAGGSHQSRKQESHQSTAADTTLTASNSITLHSGGSTVLHGAEVTAPRIDVKAAQLEITSPQNSYDYHSVTRTAGGSLSVPLNNPAATSAGGSFQHQVLKDHFVSTGKTLSGLYAGDQGIGIDVAGNTSLTAGVISSTASREKNHFNTGSLTAQNLENVSRWQLESAGFQGSFGGAGQGDAHSWLGQVGQGMAANSMSLLGGGRDHNERTVSHSAVSDNITINTTSISGDLSRDVAHANGALINKFDAQKLQNQMQASQLGTQLVGEIVGTAFQKVQERNDKARAEAGLPPEEAGGLFSRREVARDILEAGGAAGIAALTGGNPAAAGVGTLAGKVTAAATRPLAEAVATGLTGNSDGTLHDSIANMFSGITAAAGGAVGGLVAGRGGASTNALTGAAAAAAIEQYNDQSHPKEEHTVVKGKRESVAYLVASLGLSLVGMVPILNEVTSVASLYLDTATGHYSELPLDAAGLIPIGGEITSLFKAQKAAVALAHVVMMSRGEEQAVHAVHAAEDAATLGGDGTKVFQEGHEVAQAGRTAENAGKAEREVSHVTEGFDVIPGGIRRPDGYEFDEKTNIVKYTKWYGQEGQVARNSYDVGQLGENLLIKYLGEKGTVQKHMWTKEGELRKIDFFTVGRDAHEVKVGKAKMSAFLRAQIAKDVKLMKEEQVESVTWHFYRSPRTGKIGASNSVLQRLKDAGIKVVWHDF</sequence>
<dbReference type="RefSeq" id="WP_266117327.1">
    <property type="nucleotide sequence ID" value="NZ_JANIDY010000006.1"/>
</dbReference>
<dbReference type="Pfam" id="PF13332">
    <property type="entry name" value="Fil_haemagg_2"/>
    <property type="match status" value="3"/>
</dbReference>
<accession>A0ABT3WI80</accession>
<gene>
    <name evidence="1" type="ORF">NQF86_09060</name>
</gene>
<evidence type="ECO:0000313" key="2">
    <source>
        <dbReference type="Proteomes" id="UP001165576"/>
    </source>
</evidence>
<comment type="caution">
    <text evidence="1">The sequence shown here is derived from an EMBL/GenBank/DDBJ whole genome shotgun (WGS) entry which is preliminary data.</text>
</comment>
<protein>
    <submittedName>
        <fullName evidence="1">Hemagglutinin repeat-containing protein</fullName>
    </submittedName>
</protein>
<dbReference type="InterPro" id="IPR025157">
    <property type="entry name" value="Hemagglutinin_rpt"/>
</dbReference>